<dbReference type="Proteomes" id="UP000003294">
    <property type="component" value="Unassembled WGS sequence"/>
</dbReference>
<feature type="transmembrane region" description="Helical" evidence="1">
    <location>
        <begin position="39"/>
        <end position="60"/>
    </location>
</feature>
<dbReference type="AlphaFoldDB" id="D0W1W9"/>
<organism evidence="2 3">
    <name type="scientific">Neisseria cinerea ATCC 14685</name>
    <dbReference type="NCBI Taxonomy" id="546262"/>
    <lineage>
        <taxon>Bacteria</taxon>
        <taxon>Pseudomonadati</taxon>
        <taxon>Pseudomonadota</taxon>
        <taxon>Betaproteobacteria</taxon>
        <taxon>Neisseriales</taxon>
        <taxon>Neisseriaceae</taxon>
        <taxon>Neisseria</taxon>
    </lineage>
</organism>
<dbReference type="STRING" id="546262.NEICINOT_03647"/>
<protein>
    <submittedName>
        <fullName evidence="2">Uncharacterized protein</fullName>
    </submittedName>
</protein>
<evidence type="ECO:0000256" key="1">
    <source>
        <dbReference type="SAM" id="Phobius"/>
    </source>
</evidence>
<feature type="transmembrane region" description="Helical" evidence="1">
    <location>
        <begin position="6"/>
        <end position="27"/>
    </location>
</feature>
<sequence>MADFCSIYWHFLLLNLFWVAVCFKFLFFRFRVIRGRGGMCAFLMFVAAVMMCVSICILRMEDEQFAPRVLYLRPYRADG</sequence>
<name>D0W1W9_NEICI</name>
<evidence type="ECO:0000313" key="2">
    <source>
        <dbReference type="EMBL" id="EEZ72245.1"/>
    </source>
</evidence>
<keyword evidence="1" id="KW-0812">Transmembrane</keyword>
<keyword evidence="1" id="KW-1133">Transmembrane helix</keyword>
<gene>
    <name evidence="2" type="ORF">NEICINOT_03647</name>
</gene>
<comment type="caution">
    <text evidence="2">The sequence shown here is derived from an EMBL/GenBank/DDBJ whole genome shotgun (WGS) entry which is preliminary data.</text>
</comment>
<accession>D0W1W9</accession>
<proteinExistence type="predicted"/>
<evidence type="ECO:0000313" key="3">
    <source>
        <dbReference type="Proteomes" id="UP000003294"/>
    </source>
</evidence>
<reference evidence="2 3" key="1">
    <citation type="submission" date="2009-10" db="EMBL/GenBank/DDBJ databases">
        <authorList>
            <person name="Weinstock G."/>
            <person name="Sodergren E."/>
            <person name="Clifton S."/>
            <person name="Fulton L."/>
            <person name="Fulton B."/>
            <person name="Courtney L."/>
            <person name="Fronick C."/>
            <person name="Harrison M."/>
            <person name="Strong C."/>
            <person name="Farmer C."/>
            <person name="Delahaunty K."/>
            <person name="Markovic C."/>
            <person name="Hall O."/>
            <person name="Minx P."/>
            <person name="Tomlinson C."/>
            <person name="Mitreva M."/>
            <person name="Nelson J."/>
            <person name="Hou S."/>
            <person name="Wollam A."/>
            <person name="Pepin K.H."/>
            <person name="Johnson M."/>
            <person name="Bhonagiri V."/>
            <person name="Nash W.E."/>
            <person name="Warren W."/>
            <person name="Chinwalla A."/>
            <person name="Mardis E.R."/>
            <person name="Wilson R.K."/>
        </authorList>
    </citation>
    <scope>NUCLEOTIDE SEQUENCE [LARGE SCALE GENOMIC DNA]</scope>
    <source>
        <strain evidence="2 3">ATCC 14685</strain>
    </source>
</reference>
<keyword evidence="1" id="KW-0472">Membrane</keyword>
<dbReference type="EMBL" id="ACDY02000003">
    <property type="protein sequence ID" value="EEZ72245.1"/>
    <property type="molecule type" value="Genomic_DNA"/>
</dbReference>